<organism evidence="1 2">
    <name type="scientific">Billgrantia campisalis</name>
    <dbReference type="NCBI Taxonomy" id="74661"/>
    <lineage>
        <taxon>Bacteria</taxon>
        <taxon>Pseudomonadati</taxon>
        <taxon>Pseudomonadota</taxon>
        <taxon>Gammaproteobacteria</taxon>
        <taxon>Oceanospirillales</taxon>
        <taxon>Halomonadaceae</taxon>
        <taxon>Billgrantia</taxon>
    </lineage>
</organism>
<protein>
    <submittedName>
        <fullName evidence="1">Uncharacterized protein</fullName>
    </submittedName>
</protein>
<sequence length="84" mass="9969">MKRQLRRLVARLLNRLVRIPRLKLIGQRVLSHFPRLRGLVLRIMHGGSWRAPSAQPVTNAFDTRGERQQRLLDDLQQRWNRPSP</sequence>
<comment type="caution">
    <text evidence="1">The sequence shown here is derived from an EMBL/GenBank/DDBJ whole genome shotgun (WGS) entry which is preliminary data.</text>
</comment>
<dbReference type="Proteomes" id="UP000814385">
    <property type="component" value="Unassembled WGS sequence"/>
</dbReference>
<reference evidence="1 2" key="1">
    <citation type="submission" date="2020-05" db="EMBL/GenBank/DDBJ databases">
        <title>Comparative genomic analysis of denitrifying bacteria from Halomonas genus.</title>
        <authorList>
            <person name="Wang L."/>
            <person name="Shao Z."/>
        </authorList>
    </citation>
    <scope>NUCLEOTIDE SEQUENCE [LARGE SCALE GENOMIC DNA]</scope>
    <source>
        <strain evidence="1 2">A4</strain>
    </source>
</reference>
<dbReference type="EMBL" id="JABFUC010000007">
    <property type="protein sequence ID" value="MCG6658030.1"/>
    <property type="molecule type" value="Genomic_DNA"/>
</dbReference>
<gene>
    <name evidence="1" type="ORF">HOP52_09715</name>
</gene>
<evidence type="ECO:0000313" key="1">
    <source>
        <dbReference type="EMBL" id="MCG6658030.1"/>
    </source>
</evidence>
<proteinExistence type="predicted"/>
<dbReference type="RefSeq" id="WP_238977182.1">
    <property type="nucleotide sequence ID" value="NZ_JABFUC010000007.1"/>
</dbReference>
<keyword evidence="2" id="KW-1185">Reference proteome</keyword>
<evidence type="ECO:0000313" key="2">
    <source>
        <dbReference type="Proteomes" id="UP000814385"/>
    </source>
</evidence>
<accession>A0ABS9P8C8</accession>
<name>A0ABS9P8C8_9GAMM</name>